<dbReference type="InterPro" id="IPR036282">
    <property type="entry name" value="Glutathione-S-Trfase_C_sf"/>
</dbReference>
<protein>
    <submittedName>
        <fullName evidence="2">Glutathione S-transferase family protein</fullName>
    </submittedName>
</protein>
<evidence type="ECO:0000313" key="3">
    <source>
        <dbReference type="Proteomes" id="UP001595897"/>
    </source>
</evidence>
<dbReference type="SUPFAM" id="SSF47616">
    <property type="entry name" value="GST C-terminal domain-like"/>
    <property type="match status" value="1"/>
</dbReference>
<dbReference type="SUPFAM" id="SSF52833">
    <property type="entry name" value="Thioredoxin-like"/>
    <property type="match status" value="1"/>
</dbReference>
<gene>
    <name evidence="2" type="ORF">ACFO4O_12100</name>
</gene>
<dbReference type="InterPro" id="IPR004045">
    <property type="entry name" value="Glutathione_S-Trfase_N"/>
</dbReference>
<dbReference type="Proteomes" id="UP001595897">
    <property type="component" value="Unassembled WGS sequence"/>
</dbReference>
<keyword evidence="3" id="KW-1185">Reference proteome</keyword>
<dbReference type="InterPro" id="IPR036249">
    <property type="entry name" value="Thioredoxin-like_sf"/>
</dbReference>
<evidence type="ECO:0000259" key="1">
    <source>
        <dbReference type="PROSITE" id="PS50404"/>
    </source>
</evidence>
<dbReference type="Pfam" id="PF13417">
    <property type="entry name" value="GST_N_3"/>
    <property type="match status" value="1"/>
</dbReference>
<dbReference type="Gene3D" id="3.40.30.10">
    <property type="entry name" value="Glutaredoxin"/>
    <property type="match status" value="1"/>
</dbReference>
<name>A0ABV9LX89_9ALTE</name>
<accession>A0ABV9LX89</accession>
<dbReference type="EMBL" id="JBHSGU010000005">
    <property type="protein sequence ID" value="MFC4700905.1"/>
    <property type="molecule type" value="Genomic_DNA"/>
</dbReference>
<dbReference type="Gene3D" id="1.20.1050.10">
    <property type="match status" value="1"/>
</dbReference>
<reference evidence="3" key="1">
    <citation type="journal article" date="2019" name="Int. J. Syst. Evol. Microbiol.">
        <title>The Global Catalogue of Microorganisms (GCM) 10K type strain sequencing project: providing services to taxonomists for standard genome sequencing and annotation.</title>
        <authorList>
            <consortium name="The Broad Institute Genomics Platform"/>
            <consortium name="The Broad Institute Genome Sequencing Center for Infectious Disease"/>
            <person name="Wu L."/>
            <person name="Ma J."/>
        </authorList>
    </citation>
    <scope>NUCLEOTIDE SEQUENCE [LARGE SCALE GENOMIC DNA]</scope>
    <source>
        <strain evidence="3">KACC 12507</strain>
    </source>
</reference>
<organism evidence="2 3">
    <name type="scientific">Glaciecola siphonariae</name>
    <dbReference type="NCBI Taxonomy" id="521012"/>
    <lineage>
        <taxon>Bacteria</taxon>
        <taxon>Pseudomonadati</taxon>
        <taxon>Pseudomonadota</taxon>
        <taxon>Gammaproteobacteria</taxon>
        <taxon>Alteromonadales</taxon>
        <taxon>Alteromonadaceae</taxon>
        <taxon>Glaciecola</taxon>
    </lineage>
</organism>
<comment type="caution">
    <text evidence="2">The sequence shown here is derived from an EMBL/GenBank/DDBJ whole genome shotgun (WGS) entry which is preliminary data.</text>
</comment>
<dbReference type="PANTHER" id="PTHR43969:SF7">
    <property type="entry name" value="GST-CONTAINING FLYWCH ZINC-FINGER PROTEIN"/>
    <property type="match status" value="1"/>
</dbReference>
<feature type="domain" description="GST N-terminal" evidence="1">
    <location>
        <begin position="1"/>
        <end position="78"/>
    </location>
</feature>
<evidence type="ECO:0000313" key="2">
    <source>
        <dbReference type="EMBL" id="MFC4700905.1"/>
    </source>
</evidence>
<sequence>MMKLYGSKPSPYVRRLRMLMAKLDFEFVVVDVYAPADRAMLVKHNPTLKIPMLDDNGQIVLDSGVIYQYLASKGQADALSVAQQNHLSAIEAATDSFVNLFLLKRSNVDTDQDALYFRLQRERIAAVFDSLESAIESKDFARWDFLTMTLFALLDWIIYRELYKMDNYPKLCAFVDRYARHEDVISTDPR</sequence>
<dbReference type="PANTHER" id="PTHR43969">
    <property type="entry name" value="GLUTATHIONE S TRANSFERASE D10, ISOFORM A-RELATED"/>
    <property type="match status" value="1"/>
</dbReference>
<dbReference type="RefSeq" id="WP_382408870.1">
    <property type="nucleotide sequence ID" value="NZ_JBHSGU010000005.1"/>
</dbReference>
<proteinExistence type="predicted"/>
<dbReference type="PROSITE" id="PS50404">
    <property type="entry name" value="GST_NTER"/>
    <property type="match status" value="1"/>
</dbReference>